<name>A0A7I8JXU0_SPIIN</name>
<evidence type="ECO:0000313" key="2">
    <source>
        <dbReference type="EMBL" id="CAA7388110.1"/>
    </source>
</evidence>
<feature type="region of interest" description="Disordered" evidence="1">
    <location>
        <begin position="71"/>
        <end position="95"/>
    </location>
</feature>
<dbReference type="AlphaFoldDB" id="A0A7I8JXU0"/>
<dbReference type="OrthoDB" id="695262at2759"/>
<keyword evidence="3" id="KW-1185">Reference proteome</keyword>
<dbReference type="EMBL" id="LR746264">
    <property type="protein sequence ID" value="CAA7388110.1"/>
    <property type="molecule type" value="Genomic_DNA"/>
</dbReference>
<proteinExistence type="predicted"/>
<evidence type="ECO:0000256" key="1">
    <source>
        <dbReference type="SAM" id="MobiDB-lite"/>
    </source>
</evidence>
<reference evidence="2" key="1">
    <citation type="submission" date="2020-02" db="EMBL/GenBank/DDBJ databases">
        <authorList>
            <person name="Scholz U."/>
            <person name="Mascher M."/>
            <person name="Fiebig A."/>
        </authorList>
    </citation>
    <scope>NUCLEOTIDE SEQUENCE</scope>
</reference>
<accession>A0A7I8JXU0</accession>
<dbReference type="PANTHER" id="PTHR33264:SF69">
    <property type="entry name" value="WRKY DOMAIN-CONTAINING PROTEIN"/>
    <property type="match status" value="1"/>
</dbReference>
<organism evidence="2 3">
    <name type="scientific">Spirodela intermedia</name>
    <name type="common">Intermediate duckweed</name>
    <dbReference type="NCBI Taxonomy" id="51605"/>
    <lineage>
        <taxon>Eukaryota</taxon>
        <taxon>Viridiplantae</taxon>
        <taxon>Streptophyta</taxon>
        <taxon>Embryophyta</taxon>
        <taxon>Tracheophyta</taxon>
        <taxon>Spermatophyta</taxon>
        <taxon>Magnoliopsida</taxon>
        <taxon>Liliopsida</taxon>
        <taxon>Araceae</taxon>
        <taxon>Lemnoideae</taxon>
        <taxon>Spirodela</taxon>
    </lineage>
</organism>
<dbReference type="Proteomes" id="UP000663760">
    <property type="component" value="Chromosome 1"/>
</dbReference>
<dbReference type="PANTHER" id="PTHR33264">
    <property type="entry name" value="EXPRESSED PROTEIN"/>
    <property type="match status" value="1"/>
</dbReference>
<evidence type="ECO:0000313" key="3">
    <source>
        <dbReference type="Proteomes" id="UP000663760"/>
    </source>
</evidence>
<sequence>MQEQSGVLGQPGRSRMKDPAKAAAGAAVDCAVICCCCPWGLANLLVLAVVKVPAHLCRRAFRNGRTKINKYRTAASGRGNNRDGDGDDDDDDLTAAAPDAKGLLLARERSWGTPRSEASLEREEEIWKPFYATGFWRTLSQQGSESSPIR</sequence>
<gene>
    <name evidence="2" type="ORF">SI8410_01000412</name>
</gene>
<protein>
    <submittedName>
        <fullName evidence="2">Uncharacterized protein</fullName>
    </submittedName>
</protein>